<sequence>MLKIFNLLVCLYVIAPSVVFAENTSETIFFVADDLNSAVKYYNSRGEIGNKQFLFNDNYNRTNIMHARPVNYNWADVTYDEKPYQSLKFPNTASYSYLEKTYSKVQFLTEVSPNHYRVHIDGSECFGDGCIMTENIVVAVLPQKFKVMKYDSSVDGTWKNVGNTYSFYSKNVKGASIDIEFEDTVPQVYVDLAKVLANFKDIKVSYDGNNVLVAMPVEGVFNSGEAKIQNNGSQWISIFANTLKSAKIKEMRVEGHSDNVPIKSKLYPSNWELSAARAATVVRYLIGQGLDPKILAAVGYADSKPVSDNDTPEKRKKNRRIEFTIVPKQI</sequence>
<evidence type="ECO:0000313" key="4">
    <source>
        <dbReference type="EMBL" id="GFO66972.1"/>
    </source>
</evidence>
<dbReference type="InterPro" id="IPR036737">
    <property type="entry name" value="OmpA-like_sf"/>
</dbReference>
<dbReference type="SUPFAM" id="SSF103088">
    <property type="entry name" value="OmpA-like"/>
    <property type="match status" value="1"/>
</dbReference>
<dbReference type="PANTHER" id="PTHR30329">
    <property type="entry name" value="STATOR ELEMENT OF FLAGELLAR MOTOR COMPLEX"/>
    <property type="match status" value="1"/>
</dbReference>
<feature type="domain" description="OmpA-like" evidence="3">
    <location>
        <begin position="208"/>
        <end position="329"/>
    </location>
</feature>
<dbReference type="InterPro" id="IPR006665">
    <property type="entry name" value="OmpA-like"/>
</dbReference>
<keyword evidence="5" id="KW-1185">Reference proteome</keyword>
<gene>
    <name evidence="4" type="ORF">GMLC_05510</name>
</gene>
<dbReference type="RefSeq" id="WP_183359492.1">
    <property type="nucleotide sequence ID" value="NZ_BLXZ01000001.1"/>
</dbReference>
<feature type="chain" id="PRO_5028228047" description="OmpA-like domain-containing protein" evidence="2">
    <location>
        <begin position="22"/>
        <end position="330"/>
    </location>
</feature>
<dbReference type="EMBL" id="BLXZ01000001">
    <property type="protein sequence ID" value="GFO66972.1"/>
    <property type="molecule type" value="Genomic_DNA"/>
</dbReference>
<dbReference type="PROSITE" id="PS51123">
    <property type="entry name" value="OMPA_2"/>
    <property type="match status" value="1"/>
</dbReference>
<proteinExistence type="predicted"/>
<dbReference type="Pfam" id="PF00691">
    <property type="entry name" value="OmpA"/>
    <property type="match status" value="1"/>
</dbReference>
<dbReference type="Proteomes" id="UP000587586">
    <property type="component" value="Unassembled WGS sequence"/>
</dbReference>
<feature type="signal peptide" evidence="2">
    <location>
        <begin position="1"/>
        <end position="21"/>
    </location>
</feature>
<evidence type="ECO:0000256" key="2">
    <source>
        <dbReference type="SAM" id="SignalP"/>
    </source>
</evidence>
<dbReference type="PANTHER" id="PTHR30329:SF21">
    <property type="entry name" value="LIPOPROTEIN YIAD-RELATED"/>
    <property type="match status" value="1"/>
</dbReference>
<evidence type="ECO:0000256" key="1">
    <source>
        <dbReference type="PROSITE-ProRule" id="PRU00473"/>
    </source>
</evidence>
<dbReference type="GO" id="GO:0016020">
    <property type="term" value="C:membrane"/>
    <property type="evidence" value="ECO:0007669"/>
    <property type="project" value="UniProtKB-UniRule"/>
</dbReference>
<dbReference type="AlphaFoldDB" id="A0A6V8N359"/>
<keyword evidence="2" id="KW-0732">Signal</keyword>
<dbReference type="InterPro" id="IPR050330">
    <property type="entry name" value="Bact_OuterMem_StrucFunc"/>
</dbReference>
<comment type="caution">
    <text evidence="4">The sequence shown here is derived from an EMBL/GenBank/DDBJ whole genome shotgun (WGS) entry which is preliminary data.</text>
</comment>
<evidence type="ECO:0000313" key="5">
    <source>
        <dbReference type="Proteomes" id="UP000587586"/>
    </source>
</evidence>
<dbReference type="CDD" id="cd07185">
    <property type="entry name" value="OmpA_C-like"/>
    <property type="match status" value="1"/>
</dbReference>
<reference evidence="5" key="1">
    <citation type="submission" date="2020-06" db="EMBL/GenBank/DDBJ databases">
        <title>Draft genomic sequecing of Geomonas sp. Red745.</title>
        <authorList>
            <person name="Itoh H."/>
            <person name="Xu Z.X."/>
            <person name="Ushijima N."/>
            <person name="Masuda Y."/>
            <person name="Shiratori Y."/>
            <person name="Senoo K."/>
        </authorList>
    </citation>
    <scope>NUCLEOTIDE SEQUENCE [LARGE SCALE GENOMIC DNA]</scope>
    <source>
        <strain evidence="5">Red745</strain>
    </source>
</reference>
<name>A0A6V8N359_9BACT</name>
<protein>
    <recommendedName>
        <fullName evidence="3">OmpA-like domain-containing protein</fullName>
    </recommendedName>
</protein>
<dbReference type="Gene3D" id="3.30.1330.60">
    <property type="entry name" value="OmpA-like domain"/>
    <property type="match status" value="1"/>
</dbReference>
<organism evidence="4 5">
    <name type="scientific">Geomonas limicola</name>
    <dbReference type="NCBI Taxonomy" id="2740186"/>
    <lineage>
        <taxon>Bacteria</taxon>
        <taxon>Pseudomonadati</taxon>
        <taxon>Thermodesulfobacteriota</taxon>
        <taxon>Desulfuromonadia</taxon>
        <taxon>Geobacterales</taxon>
        <taxon>Geobacteraceae</taxon>
        <taxon>Geomonas</taxon>
    </lineage>
</organism>
<evidence type="ECO:0000259" key="3">
    <source>
        <dbReference type="PROSITE" id="PS51123"/>
    </source>
</evidence>
<accession>A0A6V8N359</accession>
<keyword evidence="1" id="KW-0472">Membrane</keyword>